<evidence type="ECO:0000313" key="3">
    <source>
        <dbReference type="Proteomes" id="UP000327143"/>
    </source>
</evidence>
<sequence>MYRGAPRPAASRPAPPLPAPPRPFPPRRFPPHPFPPRPVPPSTGLGGGKIHASMLACFVTGCHAPRDRAAHRRPPRGAPRVRSDARDRRSA</sequence>
<accession>A0ABX6AFQ1</accession>
<evidence type="ECO:0000313" key="2">
    <source>
        <dbReference type="EMBL" id="QEU86340.1"/>
    </source>
</evidence>
<feature type="compositionally biased region" description="Pro residues" evidence="1">
    <location>
        <begin position="13"/>
        <end position="41"/>
    </location>
</feature>
<feature type="region of interest" description="Disordered" evidence="1">
    <location>
        <begin position="1"/>
        <end position="49"/>
    </location>
</feature>
<organism evidence="2 3">
    <name type="scientific">Streptomyces viridosporus T7A</name>
    <dbReference type="NCBI Taxonomy" id="665577"/>
    <lineage>
        <taxon>Bacteria</taxon>
        <taxon>Bacillati</taxon>
        <taxon>Actinomycetota</taxon>
        <taxon>Actinomycetes</taxon>
        <taxon>Kitasatosporales</taxon>
        <taxon>Streptomycetaceae</taxon>
        <taxon>Streptomyces</taxon>
    </lineage>
</organism>
<feature type="region of interest" description="Disordered" evidence="1">
    <location>
        <begin position="66"/>
        <end position="91"/>
    </location>
</feature>
<dbReference type="EMBL" id="CP023700">
    <property type="protein sequence ID" value="QEU86340.1"/>
    <property type="molecule type" value="Genomic_DNA"/>
</dbReference>
<name>A0ABX6AFQ1_STRVD</name>
<proteinExistence type="predicted"/>
<feature type="compositionally biased region" description="Low complexity" evidence="1">
    <location>
        <begin position="1"/>
        <end position="12"/>
    </location>
</feature>
<protein>
    <submittedName>
        <fullName evidence="2">Uncharacterized protein</fullName>
    </submittedName>
</protein>
<dbReference type="Proteomes" id="UP000327143">
    <property type="component" value="Chromosome"/>
</dbReference>
<gene>
    <name evidence="2" type="ORF">CP969_17790</name>
</gene>
<keyword evidence="3" id="KW-1185">Reference proteome</keyword>
<feature type="compositionally biased region" description="Basic and acidic residues" evidence="1">
    <location>
        <begin position="81"/>
        <end position="91"/>
    </location>
</feature>
<reference evidence="2 3" key="1">
    <citation type="submission" date="2017-09" db="EMBL/GenBank/DDBJ databases">
        <authorList>
            <person name="Lee N."/>
            <person name="Cho B.-K."/>
        </authorList>
    </citation>
    <scope>NUCLEOTIDE SEQUENCE [LARGE SCALE GENOMIC DNA]</scope>
    <source>
        <strain evidence="2 3">ATCC 39115</strain>
    </source>
</reference>
<evidence type="ECO:0000256" key="1">
    <source>
        <dbReference type="SAM" id="MobiDB-lite"/>
    </source>
</evidence>